<dbReference type="PANTHER" id="PTHR33067:SF31">
    <property type="entry name" value="RNA-DIRECTED DNA POLYMERASE"/>
    <property type="match status" value="1"/>
</dbReference>
<sequence>MQKTNDFIDDTKANFKNQGAIIRNLEHQVGEISKLLTERTQGALPSITETNPKEHVKAITLRNMMEQMPKYAKFLKEVLSNKRKLMDNEKVMLTEECSAILQRKLPLKLKDPGSFTIPCTIGDFDFDKVLCDLGASVNLMPIFIFRKLELGK</sequence>
<protein>
    <recommendedName>
        <fullName evidence="3">Aspartic peptidase DDI1-type domain-containing protein</fullName>
    </recommendedName>
</protein>
<name>A0A438C6R5_VITVI</name>
<evidence type="ECO:0000313" key="2">
    <source>
        <dbReference type="Proteomes" id="UP000288805"/>
    </source>
</evidence>
<dbReference type="InterPro" id="IPR021109">
    <property type="entry name" value="Peptidase_aspartic_dom_sf"/>
</dbReference>
<dbReference type="PANTHER" id="PTHR33067">
    <property type="entry name" value="RNA-DIRECTED DNA POLYMERASE-RELATED"/>
    <property type="match status" value="1"/>
</dbReference>
<dbReference type="Gene3D" id="2.40.70.10">
    <property type="entry name" value="Acid Proteases"/>
    <property type="match status" value="1"/>
</dbReference>
<evidence type="ECO:0000313" key="1">
    <source>
        <dbReference type="EMBL" id="RVW18942.1"/>
    </source>
</evidence>
<organism evidence="1 2">
    <name type="scientific">Vitis vinifera</name>
    <name type="common">Grape</name>
    <dbReference type="NCBI Taxonomy" id="29760"/>
    <lineage>
        <taxon>Eukaryota</taxon>
        <taxon>Viridiplantae</taxon>
        <taxon>Streptophyta</taxon>
        <taxon>Embryophyta</taxon>
        <taxon>Tracheophyta</taxon>
        <taxon>Spermatophyta</taxon>
        <taxon>Magnoliopsida</taxon>
        <taxon>eudicotyledons</taxon>
        <taxon>Gunneridae</taxon>
        <taxon>Pentapetalae</taxon>
        <taxon>rosids</taxon>
        <taxon>Vitales</taxon>
        <taxon>Vitaceae</taxon>
        <taxon>Viteae</taxon>
        <taxon>Vitis</taxon>
    </lineage>
</organism>
<proteinExistence type="predicted"/>
<gene>
    <name evidence="1" type="ORF">CK203_102496</name>
</gene>
<accession>A0A438C6R5</accession>
<comment type="caution">
    <text evidence="1">The sequence shown here is derived from an EMBL/GenBank/DDBJ whole genome shotgun (WGS) entry which is preliminary data.</text>
</comment>
<dbReference type="AlphaFoldDB" id="A0A438C6R5"/>
<dbReference type="EMBL" id="QGNW01002507">
    <property type="protein sequence ID" value="RVW18942.1"/>
    <property type="molecule type" value="Genomic_DNA"/>
</dbReference>
<evidence type="ECO:0008006" key="3">
    <source>
        <dbReference type="Google" id="ProtNLM"/>
    </source>
</evidence>
<dbReference type="Proteomes" id="UP000288805">
    <property type="component" value="Unassembled WGS sequence"/>
</dbReference>
<reference evidence="1 2" key="1">
    <citation type="journal article" date="2018" name="PLoS Genet.">
        <title>Population sequencing reveals clonal diversity and ancestral inbreeding in the grapevine cultivar Chardonnay.</title>
        <authorList>
            <person name="Roach M.J."/>
            <person name="Johnson D.L."/>
            <person name="Bohlmann J."/>
            <person name="van Vuuren H.J."/>
            <person name="Jones S.J."/>
            <person name="Pretorius I.S."/>
            <person name="Schmidt S.A."/>
            <person name="Borneman A.R."/>
        </authorList>
    </citation>
    <scope>NUCLEOTIDE SEQUENCE [LARGE SCALE GENOMIC DNA]</scope>
    <source>
        <strain evidence="2">cv. Chardonnay</strain>
        <tissue evidence="1">Leaf</tissue>
    </source>
</reference>